<evidence type="ECO:0000313" key="3">
    <source>
        <dbReference type="EMBL" id="QJI04761.1"/>
    </source>
</evidence>
<organism evidence="1">
    <name type="scientific">viral metagenome</name>
    <dbReference type="NCBI Taxonomy" id="1070528"/>
    <lineage>
        <taxon>unclassified sequences</taxon>
        <taxon>metagenomes</taxon>
        <taxon>organismal metagenomes</taxon>
    </lineage>
</organism>
<evidence type="ECO:0000313" key="2">
    <source>
        <dbReference type="EMBL" id="QJI01926.1"/>
    </source>
</evidence>
<sequence length="65" mass="7967">MIKRKWEFKFDVLKAWSWWKNRGKPKKIEEYEWVYECGCPADRANDSPYCDIHGLALIYRKKEIV</sequence>
<protein>
    <submittedName>
        <fullName evidence="1">Uncharacterized protein</fullName>
    </submittedName>
</protein>
<reference evidence="1" key="1">
    <citation type="submission" date="2020-03" db="EMBL/GenBank/DDBJ databases">
        <title>The deep terrestrial virosphere.</title>
        <authorList>
            <person name="Holmfeldt K."/>
            <person name="Nilsson E."/>
            <person name="Simone D."/>
            <person name="Lopez-Fernandez M."/>
            <person name="Wu X."/>
            <person name="de Brujin I."/>
            <person name="Lundin D."/>
            <person name="Andersson A."/>
            <person name="Bertilsson S."/>
            <person name="Dopson M."/>
        </authorList>
    </citation>
    <scope>NUCLEOTIDE SEQUENCE</scope>
    <source>
        <strain evidence="3">MM415A00110</strain>
        <strain evidence="1">TM448A02732</strain>
        <strain evidence="2">TM448B02837</strain>
    </source>
</reference>
<name>A0A6H1ZY08_9ZZZZ</name>
<dbReference type="EMBL" id="MT144962">
    <property type="protein sequence ID" value="QJI01926.1"/>
    <property type="molecule type" value="Genomic_DNA"/>
</dbReference>
<dbReference type="AlphaFoldDB" id="A0A6H1ZY08"/>
<dbReference type="EMBL" id="MT144341">
    <property type="protein sequence ID" value="QJA52454.1"/>
    <property type="molecule type" value="Genomic_DNA"/>
</dbReference>
<proteinExistence type="predicted"/>
<evidence type="ECO:0000313" key="1">
    <source>
        <dbReference type="EMBL" id="QJA52454.1"/>
    </source>
</evidence>
<gene>
    <name evidence="3" type="ORF">MM415A00110_0082</name>
    <name evidence="1" type="ORF">TM448A02732_0007</name>
    <name evidence="2" type="ORF">TM448B02837_0002</name>
</gene>
<dbReference type="EMBL" id="MT145189">
    <property type="protein sequence ID" value="QJI04761.1"/>
    <property type="molecule type" value="Genomic_DNA"/>
</dbReference>
<accession>A0A6H1ZY08</accession>